<gene>
    <name evidence="1" type="ORF">C0630_19720</name>
</gene>
<name>A0A2N6CRG7_9GAMM</name>
<dbReference type="AlphaFoldDB" id="A0A2N6CRG7"/>
<dbReference type="EMBL" id="PKUN01000031">
    <property type="protein sequence ID" value="PLX59646.1"/>
    <property type="molecule type" value="Genomic_DNA"/>
</dbReference>
<proteinExistence type="predicted"/>
<protein>
    <submittedName>
        <fullName evidence="1">Uncharacterized protein</fullName>
    </submittedName>
</protein>
<evidence type="ECO:0000313" key="1">
    <source>
        <dbReference type="EMBL" id="PLX59646.1"/>
    </source>
</evidence>
<dbReference type="Proteomes" id="UP000235015">
    <property type="component" value="Unassembled WGS sequence"/>
</dbReference>
<reference evidence="1 2" key="1">
    <citation type="submission" date="2017-11" db="EMBL/GenBank/DDBJ databases">
        <title>Genome-resolved metagenomics identifies genetic mobility, metabolic interactions, and unexpected diversity in perchlorate-reducing communities.</title>
        <authorList>
            <person name="Barnum T.P."/>
            <person name="Figueroa I.A."/>
            <person name="Carlstrom C.I."/>
            <person name="Lucas L.N."/>
            <person name="Engelbrektson A.L."/>
            <person name="Coates J.D."/>
        </authorList>
    </citation>
    <scope>NUCLEOTIDE SEQUENCE [LARGE SCALE GENOMIC DNA]</scope>
    <source>
        <strain evidence="1">BM301</strain>
    </source>
</reference>
<accession>A0A2N6CRG7</accession>
<comment type="caution">
    <text evidence="1">The sequence shown here is derived from an EMBL/GenBank/DDBJ whole genome shotgun (WGS) entry which is preliminary data.</text>
</comment>
<sequence>MDMSANSTESFFIPDQFSCQQERLPSQTYNLAHILLNRCQSDHLFVPIRSMQYLAIIEQNAFWFVDSMAYAVQDSEGGRLITVSWHPILSPSNREGLDQHMDCRINFYRSDMSDIHRRLRGEFFQAMQLMDNRFRDTIRADSKIAILPLRSPGNQP</sequence>
<organism evidence="1 2">
    <name type="scientific">Sedimenticola selenatireducens</name>
    <dbReference type="NCBI Taxonomy" id="191960"/>
    <lineage>
        <taxon>Bacteria</taxon>
        <taxon>Pseudomonadati</taxon>
        <taxon>Pseudomonadota</taxon>
        <taxon>Gammaproteobacteria</taxon>
        <taxon>Chromatiales</taxon>
        <taxon>Sedimenticolaceae</taxon>
        <taxon>Sedimenticola</taxon>
    </lineage>
</organism>
<dbReference type="RefSeq" id="WP_051302295.1">
    <property type="nucleotide sequence ID" value="NZ_CBDUFW010000078.1"/>
</dbReference>
<evidence type="ECO:0000313" key="2">
    <source>
        <dbReference type="Proteomes" id="UP000235015"/>
    </source>
</evidence>
<dbReference type="STRING" id="1111735.GCA_000428045_01138"/>